<dbReference type="EMBL" id="HBIB01023491">
    <property type="protein sequence ID" value="CAE0253182.1"/>
    <property type="molecule type" value="Transcribed_RNA"/>
</dbReference>
<accession>A0A7S3DC84</accession>
<organism evidence="2">
    <name type="scientific">Palpitomonas bilix</name>
    <dbReference type="NCBI Taxonomy" id="652834"/>
    <lineage>
        <taxon>Eukaryota</taxon>
        <taxon>Eukaryota incertae sedis</taxon>
    </lineage>
</organism>
<name>A0A7S3DC84_9EUKA</name>
<sequence>MASKKTTKIGIAQTHQLNSNASNIANLLENAQTAVEQLNTEIKADDKGIEDWERQLGYLTRRKRDLEKRIEANTKWATSYDGEIGPFTQKYDNFTSDLGKLYDNAKEKHAGGLDILVRIT</sequence>
<protein>
    <submittedName>
        <fullName evidence="2">Uncharacterized protein</fullName>
    </submittedName>
</protein>
<dbReference type="AlphaFoldDB" id="A0A7S3DC84"/>
<gene>
    <name evidence="2" type="ORF">PBIL07802_LOCUS15416</name>
</gene>
<feature type="coiled-coil region" evidence="1">
    <location>
        <begin position="21"/>
        <end position="69"/>
    </location>
</feature>
<evidence type="ECO:0000313" key="2">
    <source>
        <dbReference type="EMBL" id="CAE0253182.1"/>
    </source>
</evidence>
<evidence type="ECO:0000256" key="1">
    <source>
        <dbReference type="SAM" id="Coils"/>
    </source>
</evidence>
<reference evidence="2" key="1">
    <citation type="submission" date="2021-01" db="EMBL/GenBank/DDBJ databases">
        <authorList>
            <person name="Corre E."/>
            <person name="Pelletier E."/>
            <person name="Niang G."/>
            <person name="Scheremetjew M."/>
            <person name="Finn R."/>
            <person name="Kale V."/>
            <person name="Holt S."/>
            <person name="Cochrane G."/>
            <person name="Meng A."/>
            <person name="Brown T."/>
            <person name="Cohen L."/>
        </authorList>
    </citation>
    <scope>NUCLEOTIDE SEQUENCE</scope>
    <source>
        <strain evidence="2">NIES-2562</strain>
    </source>
</reference>
<proteinExistence type="predicted"/>
<keyword evidence="1" id="KW-0175">Coiled coil</keyword>